<dbReference type="Pfam" id="PF14021">
    <property type="entry name" value="TNT"/>
    <property type="match status" value="1"/>
</dbReference>
<keyword evidence="3" id="KW-1185">Reference proteome</keyword>
<gene>
    <name evidence="2" type="ORF">HNR67_000481</name>
</gene>
<dbReference type="GO" id="GO:0050135">
    <property type="term" value="F:NADP+ nucleosidase activity"/>
    <property type="evidence" value="ECO:0007669"/>
    <property type="project" value="InterPro"/>
</dbReference>
<protein>
    <recommendedName>
        <fullName evidence="1">TNT domain-containing protein</fullName>
    </recommendedName>
</protein>
<sequence>MIINQHPHNGAWAYWQDQLFQYRTQPGKPAYLVAPPGVVPTGDFEQSGETFLKQVGPGEAESIFTSQAYGFVDDEPYEVTYDVEGLAPGLARVVWPRQGGLTQEQVAQRGLQTYDRLTFGGEKPLAELAKVIQVRGTQVRSRPALDGFPAPADAGPAEEAEPDFTAVLDGLAAAVTATAPEGWQGAGIVARALGGRLELTAVLTLADGQEYYWAPPPRVGQWLHRLRLRTYRPETGAWFTADFGLVPGGEPTIEFDFQTAPDWALEFTEGEAALTELAILPRSAAATPPWLFQQAWQAYQDQLHHDRIRTEQAVRKGENAKPVPQPELALARLFDQVVEGRPPVAYRTRLSHTEWLAVQTYLQAAPVVLSSRGYAPDLLHPEQESLVPMAYHTDGVWVWSAALAYYLREHDVVPPLELLDHLRGQGYRPPVTLPKRVLQRATSLVMDMPETHPGAKDDWERAVFSVRDFAIRFSVSRRYLSFGDYADQAWCLFREADERFTVFWWWADEQRRELEARFDDVSQAATYLIGQLYLNYPNLQRAEDEPLLPEESPIQAMGNDPAISHYDEIDSVIVPEGHQVERYGPPDGNTLFDAGTGFERTTLPPEFAQGPYGRFRLVGDWKIIGARTRPGETQPGGARVYLLPQPLSDYLARGLLVEIPPGEVRQ</sequence>
<dbReference type="EMBL" id="JACHMH010000001">
    <property type="protein sequence ID" value="MBB4674363.1"/>
    <property type="molecule type" value="Genomic_DNA"/>
</dbReference>
<dbReference type="Proteomes" id="UP000533598">
    <property type="component" value="Unassembled WGS sequence"/>
</dbReference>
<proteinExistence type="predicted"/>
<feature type="domain" description="TNT" evidence="1">
    <location>
        <begin position="575"/>
        <end position="659"/>
    </location>
</feature>
<dbReference type="InterPro" id="IPR036170">
    <property type="entry name" value="YezG-like_sf"/>
</dbReference>
<evidence type="ECO:0000313" key="2">
    <source>
        <dbReference type="EMBL" id="MBB4674363.1"/>
    </source>
</evidence>
<reference evidence="2 3" key="1">
    <citation type="submission" date="2020-08" db="EMBL/GenBank/DDBJ databases">
        <title>Sequencing the genomes of 1000 actinobacteria strains.</title>
        <authorList>
            <person name="Klenk H.-P."/>
        </authorList>
    </citation>
    <scope>NUCLEOTIDE SEQUENCE [LARGE SCALE GENOMIC DNA]</scope>
    <source>
        <strain evidence="2 3">DSM 44230</strain>
    </source>
</reference>
<evidence type="ECO:0000313" key="3">
    <source>
        <dbReference type="Proteomes" id="UP000533598"/>
    </source>
</evidence>
<dbReference type="SUPFAM" id="SSF160424">
    <property type="entry name" value="BH3703-like"/>
    <property type="match status" value="1"/>
</dbReference>
<comment type="caution">
    <text evidence="2">The sequence shown here is derived from an EMBL/GenBank/DDBJ whole genome shotgun (WGS) entry which is preliminary data.</text>
</comment>
<dbReference type="AlphaFoldDB" id="A0A7W7FRH6"/>
<dbReference type="RefSeq" id="WP_185000461.1">
    <property type="nucleotide sequence ID" value="NZ_BAAAUI010000003.1"/>
</dbReference>
<name>A0A7W7FRH6_9PSEU</name>
<organism evidence="2 3">
    <name type="scientific">Crossiella cryophila</name>
    <dbReference type="NCBI Taxonomy" id="43355"/>
    <lineage>
        <taxon>Bacteria</taxon>
        <taxon>Bacillati</taxon>
        <taxon>Actinomycetota</taxon>
        <taxon>Actinomycetes</taxon>
        <taxon>Pseudonocardiales</taxon>
        <taxon>Pseudonocardiaceae</taxon>
        <taxon>Crossiella</taxon>
    </lineage>
</organism>
<dbReference type="InterPro" id="IPR025331">
    <property type="entry name" value="TNT"/>
</dbReference>
<accession>A0A7W7FRH6</accession>
<evidence type="ECO:0000259" key="1">
    <source>
        <dbReference type="Pfam" id="PF14021"/>
    </source>
</evidence>